<sequence length="81" mass="9576">MNILNKMKAWFIGSGYAESTKKPKIPINHEPIEIEPAEVDIESMTKKQLEAFARDEFNVELDRRHNKKRLLNQVRKLIKEK</sequence>
<proteinExistence type="predicted"/>
<name>A0A381QIF8_9ZZZZ</name>
<protein>
    <submittedName>
        <fullName evidence="1">Uncharacterized protein</fullName>
    </submittedName>
</protein>
<dbReference type="EMBL" id="UINC01001373">
    <property type="protein sequence ID" value="SUZ79111.1"/>
    <property type="molecule type" value="Genomic_DNA"/>
</dbReference>
<gene>
    <name evidence="1" type="ORF">METZ01_LOCUS31965</name>
</gene>
<accession>A0A381QIF8</accession>
<reference evidence="1" key="1">
    <citation type="submission" date="2018-05" db="EMBL/GenBank/DDBJ databases">
        <authorList>
            <person name="Lanie J.A."/>
            <person name="Ng W.-L."/>
            <person name="Kazmierczak K.M."/>
            <person name="Andrzejewski T.M."/>
            <person name="Davidsen T.M."/>
            <person name="Wayne K.J."/>
            <person name="Tettelin H."/>
            <person name="Glass J.I."/>
            <person name="Rusch D."/>
            <person name="Podicherti R."/>
            <person name="Tsui H.-C.T."/>
            <person name="Winkler M.E."/>
        </authorList>
    </citation>
    <scope>NUCLEOTIDE SEQUENCE</scope>
</reference>
<organism evidence="1">
    <name type="scientific">marine metagenome</name>
    <dbReference type="NCBI Taxonomy" id="408172"/>
    <lineage>
        <taxon>unclassified sequences</taxon>
        <taxon>metagenomes</taxon>
        <taxon>ecological metagenomes</taxon>
    </lineage>
</organism>
<evidence type="ECO:0000313" key="1">
    <source>
        <dbReference type="EMBL" id="SUZ79111.1"/>
    </source>
</evidence>
<dbReference type="AlphaFoldDB" id="A0A381QIF8"/>